<dbReference type="AlphaFoldDB" id="A0A524RPH3"/>
<dbReference type="EMBL" id="SRMO01000050">
    <property type="protein sequence ID" value="TGG93704.1"/>
    <property type="molecule type" value="Genomic_DNA"/>
</dbReference>
<feature type="compositionally biased region" description="Acidic residues" evidence="1">
    <location>
        <begin position="108"/>
        <end position="129"/>
    </location>
</feature>
<dbReference type="Proteomes" id="UP000317990">
    <property type="component" value="Unassembled WGS sequence"/>
</dbReference>
<proteinExistence type="predicted"/>
<evidence type="ECO:0000256" key="1">
    <source>
        <dbReference type="SAM" id="MobiDB-lite"/>
    </source>
</evidence>
<dbReference type="InterPro" id="IPR022203">
    <property type="entry name" value="DUF3727"/>
</dbReference>
<feature type="region of interest" description="Disordered" evidence="1">
    <location>
        <begin position="106"/>
        <end position="129"/>
    </location>
</feature>
<protein>
    <submittedName>
        <fullName evidence="2">DUF3727 domain-containing protein</fullName>
    </submittedName>
</protein>
<evidence type="ECO:0000313" key="3">
    <source>
        <dbReference type="Proteomes" id="UP000317990"/>
    </source>
</evidence>
<gene>
    <name evidence="2" type="ORF">ERJ67_03410</name>
</gene>
<accession>A0A524RPH3</accession>
<reference evidence="2 3" key="1">
    <citation type="journal article" date="2019" name="mSystems">
        <title>Life at home and on the roam: Genomic adaptions reflect the dual lifestyle of an intracellular, facultative symbiont.</title>
        <authorList>
            <person name="Burgsdorf I."/>
        </authorList>
    </citation>
    <scope>NUCLEOTIDE SEQUENCE [LARGE SCALE GENOMIC DNA]</scope>
    <source>
        <strain evidence="2">277cV</strain>
    </source>
</reference>
<sequence>MGNAPKAGCDDSLSHPAPTLSVKDADGRELLCFLEQLVPVAGEDFGLLSPVDTPVCLFHLPEEGGEPELIDDPESLPQVLSIADVVLREHYLCLVRSAVTLTVSGELEQGDAEEPDDASFPGDDDDEDGETYEQLVTFMSDSKEYGLYIPLDPFFVLARLERDNATLVEGDDFERLQPLVEKELEALEGNG</sequence>
<comment type="caution">
    <text evidence="2">The sequence shown here is derived from an EMBL/GenBank/DDBJ whole genome shotgun (WGS) entry which is preliminary data.</text>
</comment>
<dbReference type="Pfam" id="PF12527">
    <property type="entry name" value="DUF3727"/>
    <property type="match status" value="1"/>
</dbReference>
<evidence type="ECO:0000313" key="2">
    <source>
        <dbReference type="EMBL" id="TGG93704.1"/>
    </source>
</evidence>
<organism evidence="2 3">
    <name type="scientific">Aphanocapsa feldmannii 277cV</name>
    <dbReference type="NCBI Taxonomy" id="2507553"/>
    <lineage>
        <taxon>Bacteria</taxon>
        <taxon>Bacillati</taxon>
        <taxon>Cyanobacteriota</taxon>
        <taxon>Cyanophyceae</taxon>
        <taxon>Oscillatoriophycideae</taxon>
        <taxon>Chroococcales</taxon>
        <taxon>Microcystaceae</taxon>
        <taxon>Aphanocapsa</taxon>
    </lineage>
</organism>
<name>A0A524RPH3_9CHRO</name>